<name>A0A0B0P3I8_GOSAR</name>
<evidence type="ECO:0000313" key="2">
    <source>
        <dbReference type="Proteomes" id="UP000032142"/>
    </source>
</evidence>
<keyword evidence="2" id="KW-1185">Reference proteome</keyword>
<gene>
    <name evidence="1" type="ORF">F383_28166</name>
</gene>
<organism evidence="1 2">
    <name type="scientific">Gossypium arboreum</name>
    <name type="common">Tree cotton</name>
    <name type="synonym">Gossypium nanking</name>
    <dbReference type="NCBI Taxonomy" id="29729"/>
    <lineage>
        <taxon>Eukaryota</taxon>
        <taxon>Viridiplantae</taxon>
        <taxon>Streptophyta</taxon>
        <taxon>Embryophyta</taxon>
        <taxon>Tracheophyta</taxon>
        <taxon>Spermatophyta</taxon>
        <taxon>Magnoliopsida</taxon>
        <taxon>eudicotyledons</taxon>
        <taxon>Gunneridae</taxon>
        <taxon>Pentapetalae</taxon>
        <taxon>rosids</taxon>
        <taxon>malvids</taxon>
        <taxon>Malvales</taxon>
        <taxon>Malvaceae</taxon>
        <taxon>Malvoideae</taxon>
        <taxon>Gossypium</taxon>
    </lineage>
</organism>
<dbReference type="EMBL" id="KN418053">
    <property type="protein sequence ID" value="KHG21273.1"/>
    <property type="molecule type" value="Genomic_DNA"/>
</dbReference>
<dbReference type="AlphaFoldDB" id="A0A0B0P3I8"/>
<protein>
    <submittedName>
        <fullName evidence="1">Uncharacterized protein</fullName>
    </submittedName>
</protein>
<sequence length="46" mass="4982">MEIEGISSVLTMNPASEMDQSASLINSLPPTSCARSKCLLRCLNRL</sequence>
<reference evidence="2" key="1">
    <citation type="submission" date="2014-09" db="EMBL/GenBank/DDBJ databases">
        <authorList>
            <person name="Mudge J."/>
            <person name="Ramaraj T."/>
            <person name="Lindquist I.E."/>
            <person name="Bharti A.K."/>
            <person name="Sundararajan A."/>
            <person name="Cameron C.T."/>
            <person name="Woodward J.E."/>
            <person name="May G.D."/>
            <person name="Brubaker C."/>
            <person name="Broadhvest J."/>
            <person name="Wilkins T.A."/>
        </authorList>
    </citation>
    <scope>NUCLEOTIDE SEQUENCE</scope>
    <source>
        <strain evidence="2">cv. AKA8401</strain>
    </source>
</reference>
<accession>A0A0B0P3I8</accession>
<evidence type="ECO:0000313" key="1">
    <source>
        <dbReference type="EMBL" id="KHG21273.1"/>
    </source>
</evidence>
<dbReference type="Proteomes" id="UP000032142">
    <property type="component" value="Unassembled WGS sequence"/>
</dbReference>
<proteinExistence type="predicted"/>